<keyword evidence="5" id="KW-1185">Reference proteome</keyword>
<comment type="caution">
    <text evidence="4">The sequence shown here is derived from an EMBL/GenBank/DDBJ whole genome shotgun (WGS) entry which is preliminary data.</text>
</comment>
<gene>
    <name evidence="4" type="ORF">EV702DRAFT_979853</name>
</gene>
<protein>
    <recommendedName>
        <fullName evidence="3">DDE Tnp4 domain-containing protein</fullName>
    </recommendedName>
</protein>
<evidence type="ECO:0000259" key="3">
    <source>
        <dbReference type="Pfam" id="PF13359"/>
    </source>
</evidence>
<organism evidence="4 5">
    <name type="scientific">Suillus placidus</name>
    <dbReference type="NCBI Taxonomy" id="48579"/>
    <lineage>
        <taxon>Eukaryota</taxon>
        <taxon>Fungi</taxon>
        <taxon>Dikarya</taxon>
        <taxon>Basidiomycota</taxon>
        <taxon>Agaricomycotina</taxon>
        <taxon>Agaricomycetes</taxon>
        <taxon>Agaricomycetidae</taxon>
        <taxon>Boletales</taxon>
        <taxon>Suillineae</taxon>
        <taxon>Suillaceae</taxon>
        <taxon>Suillus</taxon>
    </lineage>
</organism>
<dbReference type="Proteomes" id="UP000714275">
    <property type="component" value="Unassembled WGS sequence"/>
</dbReference>
<evidence type="ECO:0000313" key="5">
    <source>
        <dbReference type="Proteomes" id="UP000714275"/>
    </source>
</evidence>
<feature type="non-terminal residue" evidence="4">
    <location>
        <position position="1"/>
    </location>
</feature>
<accession>A0A9P6ZJL5</accession>
<sequence length="139" mass="16457">TPQNTMFNYHVSKVCVCSEHCVGFLKGRWASLKGLRVHIDGQKGIQYAGLWITTCIHLHSFAIQHEDKGNITNDRFFRSGVKYVKDQRELEREWRQKQRERAAAIERVWDESSEVQLLEAKIKWETLKEELLEWLDINQ</sequence>
<reference evidence="4" key="1">
    <citation type="journal article" date="2020" name="New Phytol.">
        <title>Comparative genomics reveals dynamic genome evolution in host specialist ectomycorrhizal fungi.</title>
        <authorList>
            <person name="Lofgren L.A."/>
            <person name="Nguyen N.H."/>
            <person name="Vilgalys R."/>
            <person name="Ruytinx J."/>
            <person name="Liao H.L."/>
            <person name="Branco S."/>
            <person name="Kuo A."/>
            <person name="LaButti K."/>
            <person name="Lipzen A."/>
            <person name="Andreopoulos W."/>
            <person name="Pangilinan J."/>
            <person name="Riley R."/>
            <person name="Hundley H."/>
            <person name="Na H."/>
            <person name="Barry K."/>
            <person name="Grigoriev I.V."/>
            <person name="Stajich J.E."/>
            <person name="Kennedy P.G."/>
        </authorList>
    </citation>
    <scope>NUCLEOTIDE SEQUENCE</scope>
    <source>
        <strain evidence="4">DOB743</strain>
    </source>
</reference>
<dbReference type="Pfam" id="PF13359">
    <property type="entry name" value="DDE_Tnp_4"/>
    <property type="match status" value="1"/>
</dbReference>
<evidence type="ECO:0000256" key="2">
    <source>
        <dbReference type="ARBA" id="ARBA00022723"/>
    </source>
</evidence>
<keyword evidence="2" id="KW-0479">Metal-binding</keyword>
<feature type="domain" description="DDE Tnp4" evidence="3">
    <location>
        <begin position="1"/>
        <end position="59"/>
    </location>
</feature>
<dbReference type="InterPro" id="IPR027806">
    <property type="entry name" value="HARBI1_dom"/>
</dbReference>
<comment type="cofactor">
    <cofactor evidence="1">
        <name>a divalent metal cation</name>
        <dbReference type="ChEBI" id="CHEBI:60240"/>
    </cofactor>
</comment>
<dbReference type="GO" id="GO:0046872">
    <property type="term" value="F:metal ion binding"/>
    <property type="evidence" value="ECO:0007669"/>
    <property type="project" value="UniProtKB-KW"/>
</dbReference>
<proteinExistence type="predicted"/>
<name>A0A9P6ZJL5_9AGAM</name>
<dbReference type="EMBL" id="JABBWD010000083">
    <property type="protein sequence ID" value="KAG1767873.1"/>
    <property type="molecule type" value="Genomic_DNA"/>
</dbReference>
<evidence type="ECO:0000256" key="1">
    <source>
        <dbReference type="ARBA" id="ARBA00001968"/>
    </source>
</evidence>
<dbReference type="AlphaFoldDB" id="A0A9P6ZJL5"/>
<evidence type="ECO:0000313" key="4">
    <source>
        <dbReference type="EMBL" id="KAG1767873.1"/>
    </source>
</evidence>
<dbReference type="OrthoDB" id="2689787at2759"/>